<accession>A0A6A6ZL30</accession>
<evidence type="ECO:0000313" key="2">
    <source>
        <dbReference type="EMBL" id="KAF2820937.1"/>
    </source>
</evidence>
<dbReference type="Proteomes" id="UP000799424">
    <property type="component" value="Unassembled WGS sequence"/>
</dbReference>
<dbReference type="EMBL" id="MU006239">
    <property type="protein sequence ID" value="KAF2820937.1"/>
    <property type="molecule type" value="Genomic_DNA"/>
</dbReference>
<protein>
    <submittedName>
        <fullName evidence="2">Uncharacterized protein</fullName>
    </submittedName>
</protein>
<reference evidence="2" key="1">
    <citation type="journal article" date="2020" name="Stud. Mycol.">
        <title>101 Dothideomycetes genomes: a test case for predicting lifestyles and emergence of pathogens.</title>
        <authorList>
            <person name="Haridas S."/>
            <person name="Albert R."/>
            <person name="Binder M."/>
            <person name="Bloem J."/>
            <person name="Labutti K."/>
            <person name="Salamov A."/>
            <person name="Andreopoulos B."/>
            <person name="Baker S."/>
            <person name="Barry K."/>
            <person name="Bills G."/>
            <person name="Bluhm B."/>
            <person name="Cannon C."/>
            <person name="Castanera R."/>
            <person name="Culley D."/>
            <person name="Daum C."/>
            <person name="Ezra D."/>
            <person name="Gonzalez J."/>
            <person name="Henrissat B."/>
            <person name="Kuo A."/>
            <person name="Liang C."/>
            <person name="Lipzen A."/>
            <person name="Lutzoni F."/>
            <person name="Magnuson J."/>
            <person name="Mondo S."/>
            <person name="Nolan M."/>
            <person name="Ohm R."/>
            <person name="Pangilinan J."/>
            <person name="Park H.-J."/>
            <person name="Ramirez L."/>
            <person name="Alfaro M."/>
            <person name="Sun H."/>
            <person name="Tritt A."/>
            <person name="Yoshinaga Y."/>
            <person name="Zwiers L.-H."/>
            <person name="Turgeon B."/>
            <person name="Goodwin S."/>
            <person name="Spatafora J."/>
            <person name="Crous P."/>
            <person name="Grigoriev I."/>
        </authorList>
    </citation>
    <scope>NUCLEOTIDE SEQUENCE</scope>
    <source>
        <strain evidence="2">CBS 113818</strain>
    </source>
</reference>
<dbReference type="OrthoDB" id="4161186at2759"/>
<organism evidence="2 3">
    <name type="scientific">Ophiobolus disseminans</name>
    <dbReference type="NCBI Taxonomy" id="1469910"/>
    <lineage>
        <taxon>Eukaryota</taxon>
        <taxon>Fungi</taxon>
        <taxon>Dikarya</taxon>
        <taxon>Ascomycota</taxon>
        <taxon>Pezizomycotina</taxon>
        <taxon>Dothideomycetes</taxon>
        <taxon>Pleosporomycetidae</taxon>
        <taxon>Pleosporales</taxon>
        <taxon>Pleosporineae</taxon>
        <taxon>Phaeosphaeriaceae</taxon>
        <taxon>Ophiobolus</taxon>
    </lineage>
</organism>
<name>A0A6A6ZL30_9PLEO</name>
<gene>
    <name evidence="2" type="ORF">CC86DRAFT_113311</name>
</gene>
<dbReference type="AlphaFoldDB" id="A0A6A6ZL30"/>
<keyword evidence="3" id="KW-1185">Reference proteome</keyword>
<evidence type="ECO:0000256" key="1">
    <source>
        <dbReference type="SAM" id="MobiDB-lite"/>
    </source>
</evidence>
<feature type="compositionally biased region" description="Polar residues" evidence="1">
    <location>
        <begin position="1"/>
        <end position="11"/>
    </location>
</feature>
<sequence length="190" mass="20748">MPPSVTQSTTSHKPRHCSQALRSNHPMVGPWRRRFRSASGWRQVCARRRIWPGVRYIPAKRDIPSLDKAIDVASASARATSPSDCLPDLSALIEPGVTIIGPEHKVYYGFLSTPVVSDNPGSGTVSVLGHDERLPLLMTQTVQGIFQLARLCGDILEYGMDEGVEGFWGAFLGPVLEGVTHVGKGAMGWW</sequence>
<evidence type="ECO:0000313" key="3">
    <source>
        <dbReference type="Proteomes" id="UP000799424"/>
    </source>
</evidence>
<proteinExistence type="predicted"/>
<feature type="region of interest" description="Disordered" evidence="1">
    <location>
        <begin position="1"/>
        <end position="25"/>
    </location>
</feature>